<comment type="caution">
    <text evidence="1">The sequence shown here is derived from an EMBL/GenBank/DDBJ whole genome shotgun (WGS) entry which is preliminary data.</text>
</comment>
<proteinExistence type="predicted"/>
<keyword evidence="2" id="KW-1185">Reference proteome</keyword>
<reference evidence="1" key="1">
    <citation type="submission" date="2022-07" db="EMBL/GenBank/DDBJ databases">
        <title>Phylogenomic reconstructions and comparative analyses of Kickxellomycotina fungi.</title>
        <authorList>
            <person name="Reynolds N.K."/>
            <person name="Stajich J.E."/>
            <person name="Barry K."/>
            <person name="Grigoriev I.V."/>
            <person name="Crous P."/>
            <person name="Smith M.E."/>
        </authorList>
    </citation>
    <scope>NUCLEOTIDE SEQUENCE</scope>
    <source>
        <strain evidence="1">Benny 63K</strain>
    </source>
</reference>
<protein>
    <submittedName>
        <fullName evidence="1">CorA metal ion transporter</fullName>
    </submittedName>
</protein>
<sequence length="499" mass="53907">MSKELTAQMDQLDHETAINRLEKLLEAEFGSTLSEKSGDFQTAHRLATTLLGSATVKPAITTNQNTQDRHYKDTNIHYNSVLNEAVAVAAAKNAANRDWDTKALDELVRTGTVCGTQELTCSPLTPGGGGRHIADAGDFANIGTAGGGCIMVYSASSGVRTLGTVAEAIAAVGRGSAAESNESSECFWVDIMDPTAEEMAVLAREFDVHPLTVEDILTDSADRDKLERVAGRGYALLIYRALGTQDQAQDQGQDQGPQVAGFSVIIQDNCVLSFHDAHGSGHVRRTLGRLCGHWSAQVSSPFYVAYALVDEITDALQAAMRAVEAEVQAVDALVMTTTEKPLMLRQIGSARRRLLGIWRVLLGKPDVVRALMRLRPGEDDYGHYLADVLDHLAVLLSLCAQCEMILSRAHANYMAQLSLELGETTVGAGVFSNQWMVLAGILLPLQFVAGLFGMNVTVPWMGHEDTPEVDTMRPWMGIFGGSMVFLVVSLAFMRYSGSL</sequence>
<accession>A0ACC1IQR9</accession>
<organism evidence="1 2">
    <name type="scientific">Kickxella alabastrina</name>
    <dbReference type="NCBI Taxonomy" id="61397"/>
    <lineage>
        <taxon>Eukaryota</taxon>
        <taxon>Fungi</taxon>
        <taxon>Fungi incertae sedis</taxon>
        <taxon>Zoopagomycota</taxon>
        <taxon>Kickxellomycotina</taxon>
        <taxon>Kickxellomycetes</taxon>
        <taxon>Kickxellales</taxon>
        <taxon>Kickxellaceae</taxon>
        <taxon>Kickxella</taxon>
    </lineage>
</organism>
<name>A0ACC1IQR9_9FUNG</name>
<evidence type="ECO:0000313" key="2">
    <source>
        <dbReference type="Proteomes" id="UP001150581"/>
    </source>
</evidence>
<dbReference type="Proteomes" id="UP001150581">
    <property type="component" value="Unassembled WGS sequence"/>
</dbReference>
<dbReference type="EMBL" id="JANBPG010000179">
    <property type="protein sequence ID" value="KAJ1899124.1"/>
    <property type="molecule type" value="Genomic_DNA"/>
</dbReference>
<evidence type="ECO:0000313" key="1">
    <source>
        <dbReference type="EMBL" id="KAJ1899124.1"/>
    </source>
</evidence>
<gene>
    <name evidence="1" type="primary">MNR2_2</name>
    <name evidence="1" type="ORF">LPJ66_002308</name>
</gene>